<organism evidence="1 2">
    <name type="scientific">Caballeronia sordidicola</name>
    <name type="common">Burkholderia sordidicola</name>
    <dbReference type="NCBI Taxonomy" id="196367"/>
    <lineage>
        <taxon>Bacteria</taxon>
        <taxon>Pseudomonadati</taxon>
        <taxon>Pseudomonadota</taxon>
        <taxon>Betaproteobacteria</taxon>
        <taxon>Burkholderiales</taxon>
        <taxon>Burkholderiaceae</taxon>
        <taxon>Caballeronia</taxon>
    </lineage>
</organism>
<evidence type="ECO:0000313" key="1">
    <source>
        <dbReference type="EMBL" id="OXC72668.1"/>
    </source>
</evidence>
<comment type="caution">
    <text evidence="1">The sequence shown here is derived from an EMBL/GenBank/DDBJ whole genome shotgun (WGS) entry which is preliminary data.</text>
</comment>
<dbReference type="AlphaFoldDB" id="A0A226WPW0"/>
<accession>A0A226WPW0</accession>
<protein>
    <submittedName>
        <fullName evidence="1">Integral membrane protein</fullName>
    </submittedName>
</protein>
<reference evidence="2" key="1">
    <citation type="submission" date="2017-01" db="EMBL/GenBank/DDBJ databases">
        <title>Genome Analysis of Deinococcus marmoris KOPRI26562.</title>
        <authorList>
            <person name="Kim J.H."/>
            <person name="Oh H.-M."/>
        </authorList>
    </citation>
    <scope>NUCLEOTIDE SEQUENCE [LARGE SCALE GENOMIC DNA]</scope>
    <source>
        <strain evidence="2">PAMC 26633</strain>
    </source>
</reference>
<dbReference type="EMBL" id="MTHB01000271">
    <property type="protein sequence ID" value="OXC72668.1"/>
    <property type="molecule type" value="Genomic_DNA"/>
</dbReference>
<evidence type="ECO:0000313" key="2">
    <source>
        <dbReference type="Proteomes" id="UP000214720"/>
    </source>
</evidence>
<dbReference type="Proteomes" id="UP000214720">
    <property type="component" value="Unassembled WGS sequence"/>
</dbReference>
<name>A0A226WPW0_CABSO</name>
<gene>
    <name evidence="1" type="ORF">BSU04_40825</name>
</gene>
<proteinExistence type="predicted"/>
<sequence length="62" mass="6973">MFYGVALAFNSLTYNVLWWPGRSQRTLIEPDVQDVGLRAITRHYALTLLGAVLATHGRKGRT</sequence>